<organism evidence="2 3">
    <name type="scientific">Austropuccinia psidii MF-1</name>
    <dbReference type="NCBI Taxonomy" id="1389203"/>
    <lineage>
        <taxon>Eukaryota</taxon>
        <taxon>Fungi</taxon>
        <taxon>Dikarya</taxon>
        <taxon>Basidiomycota</taxon>
        <taxon>Pucciniomycotina</taxon>
        <taxon>Pucciniomycetes</taxon>
        <taxon>Pucciniales</taxon>
        <taxon>Sphaerophragmiaceae</taxon>
        <taxon>Austropuccinia</taxon>
    </lineage>
</organism>
<evidence type="ECO:0000313" key="2">
    <source>
        <dbReference type="EMBL" id="MBW0475781.1"/>
    </source>
</evidence>
<protein>
    <submittedName>
        <fullName evidence="2">Uncharacterized protein</fullName>
    </submittedName>
</protein>
<comment type="caution">
    <text evidence="2">The sequence shown here is derived from an EMBL/GenBank/DDBJ whole genome shotgun (WGS) entry which is preliminary data.</text>
</comment>
<gene>
    <name evidence="2" type="ORF">O181_015496</name>
</gene>
<sequence length="137" mass="15985">MNPYFKVRKFLGPKKAEDFLKVWTPFSCKGKFKKLKSWLKSQSILSEDQKKEFSQKKDKIPVESPQASTSKNLPQQVPKNGKQKGKGKGKPKGNRTYQQNYKNPKKEKISLDNVFNISTTLMEIKNKEEERMRSPFQ</sequence>
<reference evidence="2" key="1">
    <citation type="submission" date="2021-03" db="EMBL/GenBank/DDBJ databases">
        <title>Draft genome sequence of rust myrtle Austropuccinia psidii MF-1, a brazilian biotype.</title>
        <authorList>
            <person name="Quecine M.C."/>
            <person name="Pachon D.M.R."/>
            <person name="Bonatelli M.L."/>
            <person name="Correr F.H."/>
            <person name="Franceschini L.M."/>
            <person name="Leite T.F."/>
            <person name="Margarido G.R.A."/>
            <person name="Almeida C.A."/>
            <person name="Ferrarezi J.A."/>
            <person name="Labate C.A."/>
        </authorList>
    </citation>
    <scope>NUCLEOTIDE SEQUENCE</scope>
    <source>
        <strain evidence="2">MF-1</strain>
    </source>
</reference>
<evidence type="ECO:0000313" key="3">
    <source>
        <dbReference type="Proteomes" id="UP000765509"/>
    </source>
</evidence>
<proteinExistence type="predicted"/>
<dbReference type="Proteomes" id="UP000765509">
    <property type="component" value="Unassembled WGS sequence"/>
</dbReference>
<accession>A0A9Q3GQ61</accession>
<name>A0A9Q3GQ61_9BASI</name>
<dbReference type="EMBL" id="AVOT02004232">
    <property type="protein sequence ID" value="MBW0475781.1"/>
    <property type="molecule type" value="Genomic_DNA"/>
</dbReference>
<keyword evidence="3" id="KW-1185">Reference proteome</keyword>
<feature type="compositionally biased region" description="Basic and acidic residues" evidence="1">
    <location>
        <begin position="47"/>
        <end position="61"/>
    </location>
</feature>
<evidence type="ECO:0000256" key="1">
    <source>
        <dbReference type="SAM" id="MobiDB-lite"/>
    </source>
</evidence>
<dbReference type="AlphaFoldDB" id="A0A9Q3GQ61"/>
<feature type="region of interest" description="Disordered" evidence="1">
    <location>
        <begin position="47"/>
        <end position="108"/>
    </location>
</feature>
<feature type="compositionally biased region" description="Basic residues" evidence="1">
    <location>
        <begin position="81"/>
        <end position="93"/>
    </location>
</feature>